<protein>
    <submittedName>
        <fullName evidence="3">Uncharacterized protein</fullName>
    </submittedName>
</protein>
<gene>
    <name evidence="3" type="ORF">Daus18300_011647</name>
</gene>
<dbReference type="Gene3D" id="3.40.50.720">
    <property type="entry name" value="NAD(P)-binding Rossmann-like Domain"/>
    <property type="match status" value="2"/>
</dbReference>
<reference evidence="3 4" key="1">
    <citation type="journal article" date="2024" name="IMA Fungus">
        <title>IMA Genome - F19 : A genome assembly and annotation guide to empower mycologists, including annotated draft genome sequences of Ceratocystis pirilliformis, Diaporthe australafricana, Fusarium ophioides, Paecilomyces lecythidis, and Sporothrix stenoceras.</title>
        <authorList>
            <person name="Aylward J."/>
            <person name="Wilson A.M."/>
            <person name="Visagie C.M."/>
            <person name="Spraker J."/>
            <person name="Barnes I."/>
            <person name="Buitendag C."/>
            <person name="Ceriani C."/>
            <person name="Del Mar Angel L."/>
            <person name="du Plessis D."/>
            <person name="Fuchs T."/>
            <person name="Gasser K."/>
            <person name="Kramer D."/>
            <person name="Li W."/>
            <person name="Munsamy K."/>
            <person name="Piso A."/>
            <person name="Price J.L."/>
            <person name="Sonnekus B."/>
            <person name="Thomas C."/>
            <person name="van der Nest A."/>
            <person name="van Dijk A."/>
            <person name="van Heerden A."/>
            <person name="van Vuuren N."/>
            <person name="Yilmaz N."/>
            <person name="Duong T.A."/>
            <person name="van der Merwe N.A."/>
            <person name="Wingfield M.J."/>
            <person name="Wingfield B.D."/>
        </authorList>
    </citation>
    <scope>NUCLEOTIDE SEQUENCE [LARGE SCALE GENOMIC DNA]</scope>
    <source>
        <strain evidence="3 4">CMW 18300</strain>
    </source>
</reference>
<dbReference type="Pfam" id="PF00106">
    <property type="entry name" value="adh_short"/>
    <property type="match status" value="1"/>
</dbReference>
<accession>A0ABR3W5Q3</accession>
<dbReference type="InterPro" id="IPR036291">
    <property type="entry name" value="NAD(P)-bd_dom_sf"/>
</dbReference>
<evidence type="ECO:0000313" key="3">
    <source>
        <dbReference type="EMBL" id="KAL1853905.1"/>
    </source>
</evidence>
<dbReference type="InterPro" id="IPR002347">
    <property type="entry name" value="SDR_fam"/>
</dbReference>
<dbReference type="Proteomes" id="UP001583177">
    <property type="component" value="Unassembled WGS sequence"/>
</dbReference>
<dbReference type="SUPFAM" id="SSF51735">
    <property type="entry name" value="NAD(P)-binding Rossmann-fold domains"/>
    <property type="match status" value="1"/>
</dbReference>
<name>A0ABR3W5Q3_9PEZI</name>
<comment type="caution">
    <text evidence="3">The sequence shown here is derived from an EMBL/GenBank/DDBJ whole genome shotgun (WGS) entry which is preliminary data.</text>
</comment>
<dbReference type="PANTHER" id="PTHR43180">
    <property type="entry name" value="3-OXOACYL-(ACYL-CARRIER-PROTEIN) REDUCTASE (AFU_ORTHOLOGUE AFUA_6G11210)"/>
    <property type="match status" value="1"/>
</dbReference>
<comment type="similarity">
    <text evidence="1">Belongs to the short-chain dehydrogenases/reductases (SDR) family.</text>
</comment>
<evidence type="ECO:0000256" key="2">
    <source>
        <dbReference type="ARBA" id="ARBA00023002"/>
    </source>
</evidence>
<evidence type="ECO:0000256" key="1">
    <source>
        <dbReference type="ARBA" id="ARBA00006484"/>
    </source>
</evidence>
<proteinExistence type="inferred from homology"/>
<dbReference type="PRINTS" id="PR00081">
    <property type="entry name" value="GDHRDH"/>
</dbReference>
<sequence length="250" mass="27003">MAAEPEGVAVITGGSRGMGLAVAQALAAKGGWKINLIDIKDEEGKRAADSLSNTTYHRANLVNYEEVTAAFKKAFLDGNNRLDFVFANAGVIESSNLYAKHDSVDAPPPPDLTAVEVNLKSCPAKRTFNLEVGILGFMRSVADYYKHEGIRVNALCPGAVRTPIVSDQAWKAMPEDVFTPMELISEIVLKLAGGEELVDANGERAASDELYGKAVVANGKNIYIQHDTPYCDDRMARIVENTRMGKQTAV</sequence>
<dbReference type="PANTHER" id="PTHR43180:SF66">
    <property type="entry name" value="SHORT-CHAIN DEHYDROGENASE_REDUCTASE FAMILY PROTEIN"/>
    <property type="match status" value="1"/>
</dbReference>
<organism evidence="3 4">
    <name type="scientific">Diaporthe australafricana</name>
    <dbReference type="NCBI Taxonomy" id="127596"/>
    <lineage>
        <taxon>Eukaryota</taxon>
        <taxon>Fungi</taxon>
        <taxon>Dikarya</taxon>
        <taxon>Ascomycota</taxon>
        <taxon>Pezizomycotina</taxon>
        <taxon>Sordariomycetes</taxon>
        <taxon>Sordariomycetidae</taxon>
        <taxon>Diaporthales</taxon>
        <taxon>Diaporthaceae</taxon>
        <taxon>Diaporthe</taxon>
    </lineage>
</organism>
<keyword evidence="2" id="KW-0560">Oxidoreductase</keyword>
<keyword evidence="4" id="KW-1185">Reference proteome</keyword>
<dbReference type="EMBL" id="JAWRVE010000145">
    <property type="protein sequence ID" value="KAL1853905.1"/>
    <property type="molecule type" value="Genomic_DNA"/>
</dbReference>
<evidence type="ECO:0000313" key="4">
    <source>
        <dbReference type="Proteomes" id="UP001583177"/>
    </source>
</evidence>